<dbReference type="SMART" id="SM00220">
    <property type="entry name" value="S_TKc"/>
    <property type="match status" value="1"/>
</dbReference>
<feature type="domain" description="Protein kinase" evidence="9">
    <location>
        <begin position="29"/>
        <end position="348"/>
    </location>
</feature>
<dbReference type="STRING" id="93625.A0A409VXR3"/>
<dbReference type="Gene3D" id="1.10.510.10">
    <property type="entry name" value="Transferase(Phosphotransferase) domain 1"/>
    <property type="match status" value="1"/>
</dbReference>
<dbReference type="GO" id="GO:0005524">
    <property type="term" value="F:ATP binding"/>
    <property type="evidence" value="ECO:0007669"/>
    <property type="project" value="UniProtKB-KW"/>
</dbReference>
<dbReference type="GO" id="GO:0000245">
    <property type="term" value="P:spliceosomal complex assembly"/>
    <property type="evidence" value="ECO:0007669"/>
    <property type="project" value="TreeGrafter"/>
</dbReference>
<evidence type="ECO:0000256" key="3">
    <source>
        <dbReference type="ARBA" id="ARBA00022679"/>
    </source>
</evidence>
<dbReference type="AlphaFoldDB" id="A0A409VXR3"/>
<keyword evidence="11" id="KW-1185">Reference proteome</keyword>
<comment type="catalytic activity">
    <reaction evidence="8">
        <text>L-seryl-[protein] + ATP = O-phospho-L-seryl-[protein] + ADP + H(+)</text>
        <dbReference type="Rhea" id="RHEA:17989"/>
        <dbReference type="Rhea" id="RHEA-COMP:9863"/>
        <dbReference type="Rhea" id="RHEA-COMP:11604"/>
        <dbReference type="ChEBI" id="CHEBI:15378"/>
        <dbReference type="ChEBI" id="CHEBI:29999"/>
        <dbReference type="ChEBI" id="CHEBI:30616"/>
        <dbReference type="ChEBI" id="CHEBI:83421"/>
        <dbReference type="ChEBI" id="CHEBI:456216"/>
        <dbReference type="EC" id="2.7.11.1"/>
    </reaction>
</comment>
<name>A0A409VXR3_PSICY</name>
<keyword evidence="4" id="KW-0547">Nucleotide-binding</keyword>
<dbReference type="PROSITE" id="PS50011">
    <property type="entry name" value="PROTEIN_KINASE_DOM"/>
    <property type="match status" value="1"/>
</dbReference>
<dbReference type="InParanoid" id="A0A409VXR3"/>
<keyword evidence="3" id="KW-0808">Transferase</keyword>
<dbReference type="PANTHER" id="PTHR47634">
    <property type="entry name" value="PROTEIN KINASE DOMAIN-CONTAINING PROTEIN-RELATED"/>
    <property type="match status" value="1"/>
</dbReference>
<dbReference type="GO" id="GO:0004674">
    <property type="term" value="F:protein serine/threonine kinase activity"/>
    <property type="evidence" value="ECO:0007669"/>
    <property type="project" value="UniProtKB-KW"/>
</dbReference>
<evidence type="ECO:0000256" key="5">
    <source>
        <dbReference type="ARBA" id="ARBA00022777"/>
    </source>
</evidence>
<dbReference type="PANTHER" id="PTHR47634:SF9">
    <property type="entry name" value="PROTEIN KINASE DOMAIN-CONTAINING PROTEIN-RELATED"/>
    <property type="match status" value="1"/>
</dbReference>
<evidence type="ECO:0000256" key="6">
    <source>
        <dbReference type="ARBA" id="ARBA00022840"/>
    </source>
</evidence>
<evidence type="ECO:0000313" key="11">
    <source>
        <dbReference type="Proteomes" id="UP000283269"/>
    </source>
</evidence>
<evidence type="ECO:0000259" key="9">
    <source>
        <dbReference type="PROSITE" id="PS50011"/>
    </source>
</evidence>
<dbReference type="GO" id="GO:0050684">
    <property type="term" value="P:regulation of mRNA processing"/>
    <property type="evidence" value="ECO:0007669"/>
    <property type="project" value="TreeGrafter"/>
</dbReference>
<keyword evidence="6" id="KW-0067">ATP-binding</keyword>
<dbReference type="GO" id="GO:0005737">
    <property type="term" value="C:cytoplasm"/>
    <property type="evidence" value="ECO:0007669"/>
    <property type="project" value="TreeGrafter"/>
</dbReference>
<evidence type="ECO:0000313" key="10">
    <source>
        <dbReference type="EMBL" id="PPQ71020.1"/>
    </source>
</evidence>
<dbReference type="SUPFAM" id="SSF56112">
    <property type="entry name" value="Protein kinase-like (PK-like)"/>
    <property type="match status" value="1"/>
</dbReference>
<keyword evidence="5" id="KW-0418">Kinase</keyword>
<evidence type="ECO:0000256" key="1">
    <source>
        <dbReference type="ARBA" id="ARBA00012513"/>
    </source>
</evidence>
<dbReference type="Proteomes" id="UP000283269">
    <property type="component" value="Unassembled WGS sequence"/>
</dbReference>
<sequence length="358" mass="39150">MSIFPEEQLDSPVGYFPGKPGLTLDNGRWTITRKLGWGPLSSTWLAVDNKEHMGEYSAIKILTVEATEEPTATNESKLLSGPIKNFDEGFPTLTKTFYQHDPQGKRHFCLVFHVLGSSVEDLRLSNEYDGQYLPLHVVQKVIGDIAERLAGLNDEKIIHGAVHPDNFLFFCVQRGESIRKVLAKSPSEKAEEVVGAGGVSYPVVKSQPIEHNNPWDSSAEDILNVLIYLANYGHAHHKGVAATLDDRKTYHAPEVLKGEKADHKADIWALGCSIYLLLTGTELFSDSYVASPVETATETLGKLETLLKESEKISEKDLAPTASLLRSCLAIKPTKRASAVDVLGSGWIKGGCGCGYCG</sequence>
<gene>
    <name evidence="10" type="ORF">CVT25_008382</name>
</gene>
<dbReference type="GO" id="GO:0005634">
    <property type="term" value="C:nucleus"/>
    <property type="evidence" value="ECO:0007669"/>
    <property type="project" value="TreeGrafter"/>
</dbReference>
<evidence type="ECO:0000256" key="8">
    <source>
        <dbReference type="ARBA" id="ARBA00048679"/>
    </source>
</evidence>
<evidence type="ECO:0000256" key="7">
    <source>
        <dbReference type="ARBA" id="ARBA00047899"/>
    </source>
</evidence>
<dbReference type="InterPro" id="IPR000719">
    <property type="entry name" value="Prot_kinase_dom"/>
</dbReference>
<protein>
    <recommendedName>
        <fullName evidence="1">non-specific serine/threonine protein kinase</fullName>
        <ecNumber evidence="1">2.7.11.1</ecNumber>
    </recommendedName>
</protein>
<organism evidence="10 11">
    <name type="scientific">Psilocybe cyanescens</name>
    <dbReference type="NCBI Taxonomy" id="93625"/>
    <lineage>
        <taxon>Eukaryota</taxon>
        <taxon>Fungi</taxon>
        <taxon>Dikarya</taxon>
        <taxon>Basidiomycota</taxon>
        <taxon>Agaricomycotina</taxon>
        <taxon>Agaricomycetes</taxon>
        <taxon>Agaricomycetidae</taxon>
        <taxon>Agaricales</taxon>
        <taxon>Agaricineae</taxon>
        <taxon>Strophariaceae</taxon>
        <taxon>Psilocybe</taxon>
    </lineage>
</organism>
<keyword evidence="2" id="KW-0723">Serine/threonine-protein kinase</keyword>
<dbReference type="EMBL" id="NHYD01003880">
    <property type="protein sequence ID" value="PPQ71020.1"/>
    <property type="molecule type" value="Genomic_DNA"/>
</dbReference>
<dbReference type="OrthoDB" id="5979581at2759"/>
<dbReference type="InterPro" id="IPR051334">
    <property type="entry name" value="SRPK"/>
</dbReference>
<evidence type="ECO:0000256" key="2">
    <source>
        <dbReference type="ARBA" id="ARBA00022527"/>
    </source>
</evidence>
<comment type="caution">
    <text evidence="10">The sequence shown here is derived from an EMBL/GenBank/DDBJ whole genome shotgun (WGS) entry which is preliminary data.</text>
</comment>
<accession>A0A409VXR3</accession>
<comment type="catalytic activity">
    <reaction evidence="7">
        <text>L-threonyl-[protein] + ATP = O-phospho-L-threonyl-[protein] + ADP + H(+)</text>
        <dbReference type="Rhea" id="RHEA:46608"/>
        <dbReference type="Rhea" id="RHEA-COMP:11060"/>
        <dbReference type="Rhea" id="RHEA-COMP:11605"/>
        <dbReference type="ChEBI" id="CHEBI:15378"/>
        <dbReference type="ChEBI" id="CHEBI:30013"/>
        <dbReference type="ChEBI" id="CHEBI:30616"/>
        <dbReference type="ChEBI" id="CHEBI:61977"/>
        <dbReference type="ChEBI" id="CHEBI:456216"/>
        <dbReference type="EC" id="2.7.11.1"/>
    </reaction>
</comment>
<dbReference type="InterPro" id="IPR011009">
    <property type="entry name" value="Kinase-like_dom_sf"/>
</dbReference>
<proteinExistence type="predicted"/>
<dbReference type="EC" id="2.7.11.1" evidence="1"/>
<dbReference type="Gene3D" id="3.30.200.20">
    <property type="entry name" value="Phosphorylase Kinase, domain 1"/>
    <property type="match status" value="1"/>
</dbReference>
<reference evidence="10 11" key="1">
    <citation type="journal article" date="2018" name="Evol. Lett.">
        <title>Horizontal gene cluster transfer increased hallucinogenic mushroom diversity.</title>
        <authorList>
            <person name="Reynolds H.T."/>
            <person name="Vijayakumar V."/>
            <person name="Gluck-Thaler E."/>
            <person name="Korotkin H.B."/>
            <person name="Matheny P.B."/>
            <person name="Slot J.C."/>
        </authorList>
    </citation>
    <scope>NUCLEOTIDE SEQUENCE [LARGE SCALE GENOMIC DNA]</scope>
    <source>
        <strain evidence="10 11">2631</strain>
    </source>
</reference>
<evidence type="ECO:0000256" key="4">
    <source>
        <dbReference type="ARBA" id="ARBA00022741"/>
    </source>
</evidence>
<dbReference type="Pfam" id="PF00069">
    <property type="entry name" value="Pkinase"/>
    <property type="match status" value="1"/>
</dbReference>